<evidence type="ECO:0000256" key="2">
    <source>
        <dbReference type="ARBA" id="ARBA00007430"/>
    </source>
</evidence>
<evidence type="ECO:0000256" key="3">
    <source>
        <dbReference type="ARBA" id="ARBA00022475"/>
    </source>
</evidence>
<dbReference type="Pfam" id="PF13440">
    <property type="entry name" value="Polysacc_synt_3"/>
    <property type="match status" value="1"/>
</dbReference>
<feature type="region of interest" description="Disordered" evidence="7">
    <location>
        <begin position="493"/>
        <end position="513"/>
    </location>
</feature>
<evidence type="ECO:0000313" key="9">
    <source>
        <dbReference type="EMBL" id="HIZ37824.1"/>
    </source>
</evidence>
<sequence>MRATKGSTGRGTPGTSLRVATSWSYALSLGKMAISLSLAFVLAAILGPRAFGVIAMALVFINFVEVLQQQGLMPAIVARKELTARHADTAFWLVIAVGLGCTAAAVALAPWWADLNGLPELAPVIRVLALTVPLTSTVVVHEALLRRQLAFKKLTVRTWVSLIAGGIAGVLGAVLGLGVWALVLQQVVTSAVLVAVLWTVSSWRPRFRVDGVAARQLWSYSTRAATSSLGLFLGSRVDILLTGLFFGPVIVGLYRLAQRLTATAVDVTARGMQAVALPGLSGVQDDSGAFAGRLLRMQRITSMLALPLLGLLAGAALPLEQLLGPEWESTATAIRLLALMQAFAAISLLLGPALQAWNRPGTLSIVIWISSGLKVLALVSAAWFLDSDGLIALCIAMIVATALSSILIVAVATRVLSLRVADMVGVWIPGGLGALVALGVTWGTVILLDLQPLGELAVSGVAGALAAGMVMLSVSPELRGSVADVQARLVRGQRHGRRMRAPAGQDAAAEEAR</sequence>
<organism evidence="9 10">
    <name type="scientific">Candidatus Ruania gallistercoris</name>
    <dbReference type="NCBI Taxonomy" id="2838746"/>
    <lineage>
        <taxon>Bacteria</taxon>
        <taxon>Bacillati</taxon>
        <taxon>Actinomycetota</taxon>
        <taxon>Actinomycetes</taxon>
        <taxon>Micrococcales</taxon>
        <taxon>Ruaniaceae</taxon>
        <taxon>Ruania</taxon>
    </lineage>
</organism>
<evidence type="ECO:0000256" key="6">
    <source>
        <dbReference type="ARBA" id="ARBA00023136"/>
    </source>
</evidence>
<evidence type="ECO:0000313" key="10">
    <source>
        <dbReference type="Proteomes" id="UP000824037"/>
    </source>
</evidence>
<protein>
    <submittedName>
        <fullName evidence="9">Lipopolysaccharide biosynthesis protein</fullName>
    </submittedName>
</protein>
<reference evidence="9" key="2">
    <citation type="submission" date="2021-04" db="EMBL/GenBank/DDBJ databases">
        <authorList>
            <person name="Gilroy R."/>
        </authorList>
    </citation>
    <scope>NUCLEOTIDE SEQUENCE</scope>
    <source>
        <strain evidence="9">ChiGjej4B4-7305</strain>
    </source>
</reference>
<dbReference type="EMBL" id="DXBY01000322">
    <property type="protein sequence ID" value="HIZ37824.1"/>
    <property type="molecule type" value="Genomic_DNA"/>
</dbReference>
<comment type="caution">
    <text evidence="9">The sequence shown here is derived from an EMBL/GenBank/DDBJ whole genome shotgun (WGS) entry which is preliminary data.</text>
</comment>
<dbReference type="GO" id="GO:0005886">
    <property type="term" value="C:plasma membrane"/>
    <property type="evidence" value="ECO:0007669"/>
    <property type="project" value="UniProtKB-SubCell"/>
</dbReference>
<keyword evidence="5 8" id="KW-1133">Transmembrane helix</keyword>
<dbReference type="CDD" id="cd13127">
    <property type="entry name" value="MATE_tuaB_like"/>
    <property type="match status" value="1"/>
</dbReference>
<dbReference type="Proteomes" id="UP000824037">
    <property type="component" value="Unassembled WGS sequence"/>
</dbReference>
<feature type="transmembrane region" description="Helical" evidence="8">
    <location>
        <begin position="156"/>
        <end position="181"/>
    </location>
</feature>
<keyword evidence="3" id="KW-1003">Cell membrane</keyword>
<feature type="transmembrane region" description="Helical" evidence="8">
    <location>
        <begin position="363"/>
        <end position="384"/>
    </location>
</feature>
<reference evidence="9" key="1">
    <citation type="journal article" date="2021" name="PeerJ">
        <title>Extensive microbial diversity within the chicken gut microbiome revealed by metagenomics and culture.</title>
        <authorList>
            <person name="Gilroy R."/>
            <person name="Ravi A."/>
            <person name="Getino M."/>
            <person name="Pursley I."/>
            <person name="Horton D.L."/>
            <person name="Alikhan N.F."/>
            <person name="Baker D."/>
            <person name="Gharbi K."/>
            <person name="Hall N."/>
            <person name="Watson M."/>
            <person name="Adriaenssens E.M."/>
            <person name="Foster-Nyarko E."/>
            <person name="Jarju S."/>
            <person name="Secka A."/>
            <person name="Antonio M."/>
            <person name="Oren A."/>
            <person name="Chaudhuri R.R."/>
            <person name="La Ragione R."/>
            <person name="Hildebrand F."/>
            <person name="Pallen M.J."/>
        </authorList>
    </citation>
    <scope>NUCLEOTIDE SEQUENCE</scope>
    <source>
        <strain evidence="9">ChiGjej4B4-7305</strain>
    </source>
</reference>
<dbReference type="PANTHER" id="PTHR30250:SF10">
    <property type="entry name" value="LIPOPOLYSACCHARIDE BIOSYNTHESIS PROTEIN WZXC"/>
    <property type="match status" value="1"/>
</dbReference>
<dbReference type="InterPro" id="IPR050833">
    <property type="entry name" value="Poly_Biosynth_Transport"/>
</dbReference>
<evidence type="ECO:0000256" key="4">
    <source>
        <dbReference type="ARBA" id="ARBA00022692"/>
    </source>
</evidence>
<evidence type="ECO:0000256" key="1">
    <source>
        <dbReference type="ARBA" id="ARBA00004651"/>
    </source>
</evidence>
<comment type="subcellular location">
    <subcellularLocation>
        <location evidence="1">Cell membrane</location>
        <topology evidence="1">Multi-pass membrane protein</topology>
    </subcellularLocation>
</comment>
<feature type="transmembrane region" description="Helical" evidence="8">
    <location>
        <begin position="51"/>
        <end position="68"/>
    </location>
</feature>
<feature type="transmembrane region" description="Helical" evidence="8">
    <location>
        <begin position="453"/>
        <end position="472"/>
    </location>
</feature>
<gene>
    <name evidence="9" type="ORF">H9815_18765</name>
</gene>
<feature type="transmembrane region" description="Helical" evidence="8">
    <location>
        <begin position="89"/>
        <end position="112"/>
    </location>
</feature>
<feature type="transmembrane region" description="Helical" evidence="8">
    <location>
        <begin position="124"/>
        <end position="144"/>
    </location>
</feature>
<name>A0A9D2J6W3_9MICO</name>
<evidence type="ECO:0000256" key="5">
    <source>
        <dbReference type="ARBA" id="ARBA00022989"/>
    </source>
</evidence>
<keyword evidence="6 8" id="KW-0472">Membrane</keyword>
<feature type="transmembrane region" description="Helical" evidence="8">
    <location>
        <begin position="239"/>
        <end position="257"/>
    </location>
</feature>
<evidence type="ECO:0000256" key="8">
    <source>
        <dbReference type="SAM" id="Phobius"/>
    </source>
</evidence>
<comment type="similarity">
    <text evidence="2">Belongs to the polysaccharide synthase family.</text>
</comment>
<feature type="transmembrane region" description="Helical" evidence="8">
    <location>
        <begin position="390"/>
        <end position="412"/>
    </location>
</feature>
<proteinExistence type="inferred from homology"/>
<evidence type="ECO:0000256" key="7">
    <source>
        <dbReference type="SAM" id="MobiDB-lite"/>
    </source>
</evidence>
<feature type="transmembrane region" description="Helical" evidence="8">
    <location>
        <begin position="331"/>
        <end position="351"/>
    </location>
</feature>
<feature type="transmembrane region" description="Helical" evidence="8">
    <location>
        <begin position="424"/>
        <end position="447"/>
    </location>
</feature>
<feature type="transmembrane region" description="Helical" evidence="8">
    <location>
        <begin position="25"/>
        <end position="45"/>
    </location>
</feature>
<keyword evidence="4 8" id="KW-0812">Transmembrane</keyword>
<dbReference type="AlphaFoldDB" id="A0A9D2J6W3"/>
<feature type="transmembrane region" description="Helical" evidence="8">
    <location>
        <begin position="300"/>
        <end position="319"/>
    </location>
</feature>
<dbReference type="PANTHER" id="PTHR30250">
    <property type="entry name" value="PST FAMILY PREDICTED COLANIC ACID TRANSPORTER"/>
    <property type="match status" value="1"/>
</dbReference>
<accession>A0A9D2J6W3</accession>